<dbReference type="InterPro" id="IPR036259">
    <property type="entry name" value="MFS_trans_sf"/>
</dbReference>
<name>A0A2C9EGU1_PSEPH</name>
<dbReference type="InterPro" id="IPR004747">
    <property type="entry name" value="CynX-like"/>
</dbReference>
<dbReference type="Gene3D" id="1.20.1250.20">
    <property type="entry name" value="MFS general substrate transporter like domains"/>
    <property type="match status" value="1"/>
</dbReference>
<dbReference type="HOGENOM" id="CLU_038046_1_0_6"/>
<reference evidence="6" key="1">
    <citation type="journal article" date="2014" name="Genome Announc.">
        <title>Full-genome sequence of the plant growth-promoting bacterium Pseudomonas protegens CHA0.</title>
        <authorList>
            <person name="Jousset A."/>
            <person name="Schuldes J."/>
            <person name="Keel C."/>
            <person name="Maurhofer M."/>
            <person name="Daniel R."/>
            <person name="Scheu S."/>
            <person name="Thuermer A."/>
        </authorList>
    </citation>
    <scope>NUCLEOTIDE SEQUENCE [LARGE SCALE GENOMIC DNA]</scope>
    <source>
        <strain evidence="6">DSM 19095 / LMG 27888 / CFBP 6595 / CHA0</strain>
    </source>
</reference>
<dbReference type="SUPFAM" id="SSF103473">
    <property type="entry name" value="MFS general substrate transporter"/>
    <property type="match status" value="1"/>
</dbReference>
<dbReference type="EMBL" id="CP003190">
    <property type="protein sequence ID" value="AGL82866.1"/>
    <property type="molecule type" value="Genomic_DNA"/>
</dbReference>
<feature type="transmembrane region" description="Helical" evidence="4">
    <location>
        <begin position="113"/>
        <end position="131"/>
    </location>
</feature>
<evidence type="ECO:0000256" key="4">
    <source>
        <dbReference type="SAM" id="Phobius"/>
    </source>
</evidence>
<evidence type="ECO:0000256" key="1">
    <source>
        <dbReference type="ARBA" id="ARBA00022692"/>
    </source>
</evidence>
<proteinExistence type="predicted"/>
<feature type="transmembrane region" description="Helical" evidence="4">
    <location>
        <begin position="83"/>
        <end position="101"/>
    </location>
</feature>
<dbReference type="NCBIfam" id="TIGR00896">
    <property type="entry name" value="CynX"/>
    <property type="match status" value="1"/>
</dbReference>
<dbReference type="GO" id="GO:0016020">
    <property type="term" value="C:membrane"/>
    <property type="evidence" value="ECO:0007669"/>
    <property type="project" value="InterPro"/>
</dbReference>
<gene>
    <name evidence="5" type="primary">yeaN</name>
    <name evidence="5" type="ORF">PFLCHA0_c10740</name>
</gene>
<sequence>MSNQTVPAKTPSSPRCSAELEELLIDAEADDEEVQQAPPPLQRPWLLLLGLILVALNLRPALSSMAPLLSDVSQHLGLSAAKAGLLTTLPVLCLGLFAPLAPLLARRFGAERVVLGILMTLALGIVLRSSFGEVGVFAGSILAGASIGVIGVLLPGIVKRDFARHAGTMTGVYTMALCLGAAMAAGATVPLSQHFGGSWAMGLGFWVVPALVAALFWLPQVGHKHGAHHVAFRVRGLLRDRLAWQVTLYMGLQSSLAYIVFGWLPSILIGRGLTPTQAGLVLSGSVIVQLASSLAAPWLATRGKDQRLAIVIVMLMTLGGLFGCLYAPIEGLWGWAVLLGLGQGGTFSLALTLIVLRSRDPHVAANLSSMAQGIGYTLASMGPFAVGLVHDWTGGWNAVGWIFAVLGCGAIIAGLGAGRSLHVQVQSERI</sequence>
<feature type="transmembrane region" description="Helical" evidence="4">
    <location>
        <begin position="335"/>
        <end position="356"/>
    </location>
</feature>
<feature type="transmembrane region" description="Helical" evidence="4">
    <location>
        <begin position="308"/>
        <end position="329"/>
    </location>
</feature>
<dbReference type="Pfam" id="PF07690">
    <property type="entry name" value="MFS_1"/>
    <property type="match status" value="1"/>
</dbReference>
<feature type="transmembrane region" description="Helical" evidence="4">
    <location>
        <begin position="45"/>
        <end position="63"/>
    </location>
</feature>
<accession>A0A2C9EGU1</accession>
<dbReference type="CDD" id="cd17339">
    <property type="entry name" value="MFS_NIMT_CynX_like"/>
    <property type="match status" value="1"/>
</dbReference>
<protein>
    <submittedName>
        <fullName evidence="5">Inner membrane transport protein YeaN</fullName>
    </submittedName>
</protein>
<dbReference type="InterPro" id="IPR052524">
    <property type="entry name" value="MFS_Cyanate_Porter"/>
</dbReference>
<dbReference type="PANTHER" id="PTHR23523:SF2">
    <property type="entry name" value="2-NITROIMIDAZOLE TRANSPORTER"/>
    <property type="match status" value="1"/>
</dbReference>
<dbReference type="eggNOG" id="COG2807">
    <property type="taxonomic scope" value="Bacteria"/>
</dbReference>
<evidence type="ECO:0000256" key="3">
    <source>
        <dbReference type="ARBA" id="ARBA00023136"/>
    </source>
</evidence>
<keyword evidence="3 4" id="KW-0472">Membrane</keyword>
<organism evidence="5 6">
    <name type="scientific">Pseudomonas protegens (strain DSM 19095 / LMG 27888 / CFBP 6595 / CHA0)</name>
    <dbReference type="NCBI Taxonomy" id="1124983"/>
    <lineage>
        <taxon>Bacteria</taxon>
        <taxon>Pseudomonadati</taxon>
        <taxon>Pseudomonadota</taxon>
        <taxon>Gammaproteobacteria</taxon>
        <taxon>Pseudomonadales</taxon>
        <taxon>Pseudomonadaceae</taxon>
        <taxon>Pseudomonas</taxon>
    </lineage>
</organism>
<dbReference type="InterPro" id="IPR011701">
    <property type="entry name" value="MFS"/>
</dbReference>
<feature type="transmembrane region" description="Helical" evidence="4">
    <location>
        <begin position="398"/>
        <end position="417"/>
    </location>
</feature>
<evidence type="ECO:0000313" key="5">
    <source>
        <dbReference type="EMBL" id="AGL82866.1"/>
    </source>
</evidence>
<dbReference type="GO" id="GO:0022857">
    <property type="term" value="F:transmembrane transporter activity"/>
    <property type="evidence" value="ECO:0007669"/>
    <property type="project" value="InterPro"/>
</dbReference>
<feature type="transmembrane region" description="Helical" evidence="4">
    <location>
        <begin position="242"/>
        <end position="264"/>
    </location>
</feature>
<keyword evidence="2 4" id="KW-1133">Transmembrane helix</keyword>
<dbReference type="RefSeq" id="WP_015634256.1">
    <property type="nucleotide sequence ID" value="NC_021237.1"/>
</dbReference>
<keyword evidence="1 4" id="KW-0812">Transmembrane</keyword>
<feature type="transmembrane region" description="Helical" evidence="4">
    <location>
        <begin position="363"/>
        <end position="386"/>
    </location>
</feature>
<feature type="transmembrane region" description="Helical" evidence="4">
    <location>
        <begin position="276"/>
        <end position="296"/>
    </location>
</feature>
<dbReference type="AlphaFoldDB" id="A0A2C9EGU1"/>
<dbReference type="PANTHER" id="PTHR23523">
    <property type="match status" value="1"/>
</dbReference>
<evidence type="ECO:0000256" key="2">
    <source>
        <dbReference type="ARBA" id="ARBA00022989"/>
    </source>
</evidence>
<dbReference type="Proteomes" id="UP000013940">
    <property type="component" value="Chromosome"/>
</dbReference>
<feature type="transmembrane region" description="Helical" evidence="4">
    <location>
        <begin position="197"/>
        <end position="218"/>
    </location>
</feature>
<dbReference type="KEGG" id="pprc:PFLCHA0_c10740"/>
<feature type="transmembrane region" description="Helical" evidence="4">
    <location>
        <begin position="170"/>
        <end position="191"/>
    </location>
</feature>
<dbReference type="GeneID" id="57474059"/>
<feature type="transmembrane region" description="Helical" evidence="4">
    <location>
        <begin position="137"/>
        <end position="158"/>
    </location>
</feature>
<evidence type="ECO:0000313" key="6">
    <source>
        <dbReference type="Proteomes" id="UP000013940"/>
    </source>
</evidence>